<proteinExistence type="predicted"/>
<evidence type="ECO:0000256" key="1">
    <source>
        <dbReference type="SAM" id="Phobius"/>
    </source>
</evidence>
<evidence type="ECO:0000313" key="3">
    <source>
        <dbReference type="EMBL" id="PIY72042.1"/>
    </source>
</evidence>
<dbReference type="InterPro" id="IPR029044">
    <property type="entry name" value="Nucleotide-diphossugar_trans"/>
</dbReference>
<dbReference type="AlphaFoldDB" id="A0A2M7QIC1"/>
<dbReference type="CDD" id="cd02511">
    <property type="entry name" value="Beta4Glucosyltransferase"/>
    <property type="match status" value="1"/>
</dbReference>
<gene>
    <name evidence="3" type="ORF">COY87_03020</name>
</gene>
<protein>
    <recommendedName>
        <fullName evidence="2">Glycosyltransferase 2-like domain-containing protein</fullName>
    </recommendedName>
</protein>
<feature type="transmembrane region" description="Helical" evidence="1">
    <location>
        <begin position="223"/>
        <end position="246"/>
    </location>
</feature>
<name>A0A2M7QIC1_9BACT</name>
<accession>A0A2M7QIC1</accession>
<comment type="caution">
    <text evidence="3">The sequence shown here is derived from an EMBL/GenBank/DDBJ whole genome shotgun (WGS) entry which is preliminary data.</text>
</comment>
<dbReference type="PANTHER" id="PTHR43630">
    <property type="entry name" value="POLY-BETA-1,6-N-ACETYL-D-GLUCOSAMINE SYNTHASE"/>
    <property type="match status" value="1"/>
</dbReference>
<dbReference type="Pfam" id="PF00535">
    <property type="entry name" value="Glycos_transf_2"/>
    <property type="match status" value="1"/>
</dbReference>
<dbReference type="Gene3D" id="3.90.550.10">
    <property type="entry name" value="Spore Coat Polysaccharide Biosynthesis Protein SpsA, Chain A"/>
    <property type="match status" value="1"/>
</dbReference>
<keyword evidence="1" id="KW-1133">Transmembrane helix</keyword>
<dbReference type="SUPFAM" id="SSF53448">
    <property type="entry name" value="Nucleotide-diphospho-sugar transferases"/>
    <property type="match status" value="1"/>
</dbReference>
<sequence>MAIALSVLMITKNSDELLDTSLSSIANLADEIVIVDDFSKDKTISIAKKYKSVTYSRHEDDLGSQRAFGLSKCRGEWILMLDADEVISQQLKGEIRSIVDSRLSNVSGYKIQYQNHLFGKPIYFGGENYRILRLFKRKKARINSNLVHEHVKINGLTDLLQNKILHYSYRRPCQIIQKFTDYAHREARKKAQQNEKLSLQKLILYPCHMVWARYIKDKGYKDGLIRLFLDLAFGYMEFCTYFFLIFERNRNKK</sequence>
<keyword evidence="1" id="KW-0812">Transmembrane</keyword>
<reference evidence="4" key="1">
    <citation type="submission" date="2017-09" db="EMBL/GenBank/DDBJ databases">
        <title>Depth-based differentiation of microbial function through sediment-hosted aquifers and enrichment of novel symbionts in the deep terrestrial subsurface.</title>
        <authorList>
            <person name="Probst A.J."/>
            <person name="Ladd B."/>
            <person name="Jarett J.K."/>
            <person name="Geller-Mcgrath D.E."/>
            <person name="Sieber C.M.K."/>
            <person name="Emerson J.B."/>
            <person name="Anantharaman K."/>
            <person name="Thomas B.C."/>
            <person name="Malmstrom R."/>
            <person name="Stieglmeier M."/>
            <person name="Klingl A."/>
            <person name="Woyke T."/>
            <person name="Ryan C.M."/>
            <person name="Banfield J.F."/>
        </authorList>
    </citation>
    <scope>NUCLEOTIDE SEQUENCE [LARGE SCALE GENOMIC DNA]</scope>
</reference>
<dbReference type="Proteomes" id="UP000229401">
    <property type="component" value="Unassembled WGS sequence"/>
</dbReference>
<organism evidence="3 4">
    <name type="scientific">Candidatus Roizmanbacteria bacterium CG_4_10_14_0_8_um_filter_33_9</name>
    <dbReference type="NCBI Taxonomy" id="1974826"/>
    <lineage>
        <taxon>Bacteria</taxon>
        <taxon>Candidatus Roizmaniibacteriota</taxon>
    </lineage>
</organism>
<dbReference type="PANTHER" id="PTHR43630:SF2">
    <property type="entry name" value="GLYCOSYLTRANSFERASE"/>
    <property type="match status" value="1"/>
</dbReference>
<dbReference type="InterPro" id="IPR001173">
    <property type="entry name" value="Glyco_trans_2-like"/>
</dbReference>
<feature type="domain" description="Glycosyltransferase 2-like" evidence="2">
    <location>
        <begin position="6"/>
        <end position="103"/>
    </location>
</feature>
<keyword evidence="1" id="KW-0472">Membrane</keyword>
<evidence type="ECO:0000259" key="2">
    <source>
        <dbReference type="Pfam" id="PF00535"/>
    </source>
</evidence>
<evidence type="ECO:0000313" key="4">
    <source>
        <dbReference type="Proteomes" id="UP000229401"/>
    </source>
</evidence>
<dbReference type="EMBL" id="PFLI01000103">
    <property type="protein sequence ID" value="PIY72042.1"/>
    <property type="molecule type" value="Genomic_DNA"/>
</dbReference>